<dbReference type="Proteomes" id="UP001497512">
    <property type="component" value="Chromosome 15"/>
</dbReference>
<evidence type="ECO:0000313" key="2">
    <source>
        <dbReference type="Proteomes" id="UP001497512"/>
    </source>
</evidence>
<gene>
    <name evidence="1" type="ORF">CSSPTR1EN2_LOCUS8235</name>
</gene>
<organism evidence="1 2">
    <name type="scientific">Sphagnum troendelagicum</name>
    <dbReference type="NCBI Taxonomy" id="128251"/>
    <lineage>
        <taxon>Eukaryota</taxon>
        <taxon>Viridiplantae</taxon>
        <taxon>Streptophyta</taxon>
        <taxon>Embryophyta</taxon>
        <taxon>Bryophyta</taxon>
        <taxon>Sphagnophytina</taxon>
        <taxon>Sphagnopsida</taxon>
        <taxon>Sphagnales</taxon>
        <taxon>Sphagnaceae</taxon>
        <taxon>Sphagnum</taxon>
    </lineage>
</organism>
<dbReference type="EMBL" id="OZ019907">
    <property type="protein sequence ID" value="CAK9206211.1"/>
    <property type="molecule type" value="Genomic_DNA"/>
</dbReference>
<proteinExistence type="predicted"/>
<name>A0ABP0TVR6_9BRYO</name>
<sequence>MPITACQHVQRYMLTGRDGHSQRLTSLSSFAIQGCLQACPRMSQFFFASAPNTAAVLDYIADTVLLPCSGFRQGSPFLVLFTKNRNPSARFVDGLMDS</sequence>
<evidence type="ECO:0000313" key="1">
    <source>
        <dbReference type="EMBL" id="CAK9206211.1"/>
    </source>
</evidence>
<reference evidence="1" key="1">
    <citation type="submission" date="2024-02" db="EMBL/GenBank/DDBJ databases">
        <authorList>
            <consortium name="ELIXIR-Norway"/>
            <consortium name="Elixir Norway"/>
        </authorList>
    </citation>
    <scope>NUCLEOTIDE SEQUENCE</scope>
</reference>
<protein>
    <submittedName>
        <fullName evidence="1">Uncharacterized protein</fullName>
    </submittedName>
</protein>
<accession>A0ABP0TVR6</accession>
<keyword evidence="2" id="KW-1185">Reference proteome</keyword>